<feature type="domain" description="HD-GYP" evidence="1">
    <location>
        <begin position="140"/>
        <end position="336"/>
    </location>
</feature>
<name>A0A4V6WI50_9NEIS</name>
<dbReference type="RefSeq" id="WP_136774130.1">
    <property type="nucleotide sequence ID" value="NZ_SUMF01000019.1"/>
</dbReference>
<reference evidence="2 3" key="1">
    <citation type="submission" date="2019-04" db="EMBL/GenBank/DDBJ databases">
        <title>Chitiniphilus eburnea sp. nov., a novel chitinolytic bacterium isolated from aquaculture sludge.</title>
        <authorList>
            <person name="Sheng M."/>
        </authorList>
    </citation>
    <scope>NUCLEOTIDE SEQUENCE [LARGE SCALE GENOMIC DNA]</scope>
    <source>
        <strain evidence="2 3">HX-2-15</strain>
    </source>
</reference>
<evidence type="ECO:0000259" key="1">
    <source>
        <dbReference type="PROSITE" id="PS51832"/>
    </source>
</evidence>
<dbReference type="OrthoDB" id="9764808at2"/>
<dbReference type="InterPro" id="IPR003607">
    <property type="entry name" value="HD/PDEase_dom"/>
</dbReference>
<dbReference type="CDD" id="cd00077">
    <property type="entry name" value="HDc"/>
    <property type="match status" value="1"/>
</dbReference>
<dbReference type="Pfam" id="PF11871">
    <property type="entry name" value="DUF3391"/>
    <property type="match status" value="1"/>
</dbReference>
<evidence type="ECO:0000313" key="2">
    <source>
        <dbReference type="EMBL" id="TJZ70068.1"/>
    </source>
</evidence>
<dbReference type="PROSITE" id="PS51832">
    <property type="entry name" value="HD_GYP"/>
    <property type="match status" value="1"/>
</dbReference>
<dbReference type="Proteomes" id="UP000310016">
    <property type="component" value="Unassembled WGS sequence"/>
</dbReference>
<dbReference type="SUPFAM" id="SSF109604">
    <property type="entry name" value="HD-domain/PDEase-like"/>
    <property type="match status" value="1"/>
</dbReference>
<organism evidence="2 3">
    <name type="scientific">Chitiniphilus eburneus</name>
    <dbReference type="NCBI Taxonomy" id="2571148"/>
    <lineage>
        <taxon>Bacteria</taxon>
        <taxon>Pseudomonadati</taxon>
        <taxon>Pseudomonadota</taxon>
        <taxon>Betaproteobacteria</taxon>
        <taxon>Neisseriales</taxon>
        <taxon>Chitinibacteraceae</taxon>
        <taxon>Chitiniphilus</taxon>
    </lineage>
</organism>
<dbReference type="EMBL" id="SUMF01000019">
    <property type="protein sequence ID" value="TJZ70068.1"/>
    <property type="molecule type" value="Genomic_DNA"/>
</dbReference>
<dbReference type="Pfam" id="PF13487">
    <property type="entry name" value="HD_5"/>
    <property type="match status" value="1"/>
</dbReference>
<sequence length="406" mass="45224">MIKKIPVSTLRPGMYVHDLNAGWLAHPFLFSSFKVHKQEEIERIVTAGIRELYIDTERGLDVADAPTREAVEARLTQELEAVMRQPPAKLARVEVSAELSRAQQIKRQAHSVVRSIMSDVRLGKAVELAQAETVVETITESVLRNNGALIGLMGIKNKDDYTFLHSVSVCALMVAFAQARGCADETVRIAGLGALLHDTGKMLVPDAVLNKPGRYTEEEFAVMKKHPEDGWRLLKEIPDIDEIALDIVLHHHERLDGTGYPHGLAGDQIAPLTQMSAIVDVYDAITADRVYHQGVTAPEGLRKLWEWSNHHFQPELVQSFIRMVGIYPVGSLVRLESGRLAVVMQQHDSHLMTPQVKVVFSTRSNAYVPPEEVDLSLGVGHGGADRIIGHEDARKWRIDTTRYLQA</sequence>
<dbReference type="InterPro" id="IPR021812">
    <property type="entry name" value="DUF3391"/>
</dbReference>
<proteinExistence type="predicted"/>
<dbReference type="SMART" id="SM00471">
    <property type="entry name" value="HDc"/>
    <property type="match status" value="1"/>
</dbReference>
<accession>A0A4V6WI50</accession>
<dbReference type="GO" id="GO:0008081">
    <property type="term" value="F:phosphoric diester hydrolase activity"/>
    <property type="evidence" value="ECO:0007669"/>
    <property type="project" value="UniProtKB-ARBA"/>
</dbReference>
<dbReference type="AlphaFoldDB" id="A0A4V6WI50"/>
<dbReference type="Gene3D" id="1.10.3210.10">
    <property type="entry name" value="Hypothetical protein af1432"/>
    <property type="match status" value="1"/>
</dbReference>
<gene>
    <name evidence="2" type="ORF">FAZ21_14330</name>
</gene>
<protein>
    <submittedName>
        <fullName evidence="2">HD-GYP domain-containing protein</fullName>
    </submittedName>
</protein>
<dbReference type="PANTHER" id="PTHR43155">
    <property type="entry name" value="CYCLIC DI-GMP PHOSPHODIESTERASE PA4108-RELATED"/>
    <property type="match status" value="1"/>
</dbReference>
<keyword evidence="3" id="KW-1185">Reference proteome</keyword>
<dbReference type="InterPro" id="IPR037522">
    <property type="entry name" value="HD_GYP_dom"/>
</dbReference>
<dbReference type="PANTHER" id="PTHR43155:SF2">
    <property type="entry name" value="CYCLIC DI-GMP PHOSPHODIESTERASE PA4108"/>
    <property type="match status" value="1"/>
</dbReference>
<comment type="caution">
    <text evidence="2">The sequence shown here is derived from an EMBL/GenBank/DDBJ whole genome shotgun (WGS) entry which is preliminary data.</text>
</comment>
<evidence type="ECO:0000313" key="3">
    <source>
        <dbReference type="Proteomes" id="UP000310016"/>
    </source>
</evidence>